<dbReference type="Gene3D" id="2.40.30.170">
    <property type="match status" value="1"/>
</dbReference>
<dbReference type="EMBL" id="CP021235">
    <property type="protein sequence ID" value="ARS36828.1"/>
    <property type="molecule type" value="Genomic_DNA"/>
</dbReference>
<feature type="coiled-coil region" evidence="2">
    <location>
        <begin position="22"/>
        <end position="56"/>
    </location>
</feature>
<dbReference type="GO" id="GO:1990281">
    <property type="term" value="C:efflux pump complex"/>
    <property type="evidence" value="ECO:0007669"/>
    <property type="project" value="TreeGrafter"/>
</dbReference>
<dbReference type="KEGG" id="pact:CA264_16140"/>
<comment type="similarity">
    <text evidence="1">Belongs to the membrane fusion protein (MFP) (TC 8.A.1) family.</text>
</comment>
<dbReference type="PROSITE" id="PS51257">
    <property type="entry name" value="PROKAR_LIPOPROTEIN"/>
    <property type="match status" value="1"/>
</dbReference>
<dbReference type="Pfam" id="PF25954">
    <property type="entry name" value="Beta-barrel_RND_2"/>
    <property type="match status" value="1"/>
</dbReference>
<evidence type="ECO:0000256" key="1">
    <source>
        <dbReference type="ARBA" id="ARBA00009477"/>
    </source>
</evidence>
<dbReference type="Gene3D" id="2.40.420.20">
    <property type="match status" value="1"/>
</dbReference>
<proteinExistence type="inferred from homology"/>
<evidence type="ECO:0000259" key="3">
    <source>
        <dbReference type="Pfam" id="PF25893"/>
    </source>
</evidence>
<evidence type="ECO:0000259" key="4">
    <source>
        <dbReference type="Pfam" id="PF25954"/>
    </source>
</evidence>
<protein>
    <submittedName>
        <fullName evidence="7">Efflux transporter periplasmic adaptor subunit</fullName>
    </submittedName>
</protein>
<dbReference type="GO" id="GO:0015562">
    <property type="term" value="F:efflux transmembrane transporter activity"/>
    <property type="evidence" value="ECO:0007669"/>
    <property type="project" value="TreeGrafter"/>
</dbReference>
<dbReference type="InterPro" id="IPR058792">
    <property type="entry name" value="Beta-barrel_RND_2"/>
</dbReference>
<accession>A0A1X9YVB9</accession>
<dbReference type="InterPro" id="IPR058648">
    <property type="entry name" value="HH_CzcB-like"/>
</dbReference>
<evidence type="ECO:0000259" key="5">
    <source>
        <dbReference type="Pfam" id="PF25973"/>
    </source>
</evidence>
<dbReference type="AlphaFoldDB" id="A0A1X9YVB9"/>
<dbReference type="Pfam" id="PF25893">
    <property type="entry name" value="HH_CzcB"/>
    <property type="match status" value="1"/>
</dbReference>
<gene>
    <name evidence="7" type="ORF">CA264_16140</name>
</gene>
<dbReference type="PANTHER" id="PTHR30469">
    <property type="entry name" value="MULTIDRUG RESISTANCE PROTEIN MDTA"/>
    <property type="match status" value="1"/>
</dbReference>
<dbReference type="NCBIfam" id="TIGR01730">
    <property type="entry name" value="RND_mfp"/>
    <property type="match status" value="1"/>
</dbReference>
<dbReference type="SUPFAM" id="SSF111369">
    <property type="entry name" value="HlyD-like secretion proteins"/>
    <property type="match status" value="1"/>
</dbReference>
<dbReference type="InterPro" id="IPR006143">
    <property type="entry name" value="RND_pump_MFP"/>
</dbReference>
<dbReference type="Pfam" id="PF25973">
    <property type="entry name" value="BSH_CzcB"/>
    <property type="match status" value="1"/>
</dbReference>
<dbReference type="PANTHER" id="PTHR30469:SF15">
    <property type="entry name" value="HLYD FAMILY OF SECRETION PROTEINS"/>
    <property type="match status" value="1"/>
</dbReference>
<dbReference type="Gene3D" id="2.40.50.100">
    <property type="match status" value="1"/>
</dbReference>
<evidence type="ECO:0000256" key="2">
    <source>
        <dbReference type="SAM" id="Coils"/>
    </source>
</evidence>
<dbReference type="STRING" id="709015.GCA_000472485_03260"/>
<dbReference type="InterPro" id="IPR058637">
    <property type="entry name" value="YknX-like_C"/>
</dbReference>
<evidence type="ECO:0000259" key="6">
    <source>
        <dbReference type="Pfam" id="PF25989"/>
    </source>
</evidence>
<evidence type="ECO:0000313" key="8">
    <source>
        <dbReference type="Proteomes" id="UP000266292"/>
    </source>
</evidence>
<dbReference type="Pfam" id="PF25989">
    <property type="entry name" value="YknX_C"/>
    <property type="match status" value="1"/>
</dbReference>
<name>A0A1X9YVB9_9BACT</name>
<dbReference type="Proteomes" id="UP000266292">
    <property type="component" value="Chromosome"/>
</dbReference>
<dbReference type="OrthoDB" id="9806939at2"/>
<feature type="domain" description="CzcB-like alpha-helical hairpin" evidence="3">
    <location>
        <begin position="132"/>
        <end position="173"/>
    </location>
</feature>
<organism evidence="7 8">
    <name type="scientific">Pontibacter actiniarum</name>
    <dbReference type="NCBI Taxonomy" id="323450"/>
    <lineage>
        <taxon>Bacteria</taxon>
        <taxon>Pseudomonadati</taxon>
        <taxon>Bacteroidota</taxon>
        <taxon>Cytophagia</taxon>
        <taxon>Cytophagales</taxon>
        <taxon>Hymenobacteraceae</taxon>
        <taxon>Pontibacter</taxon>
    </lineage>
</organism>
<feature type="domain" description="CzcB-like barrel-sandwich hybrid" evidence="5">
    <location>
        <begin position="93"/>
        <end position="216"/>
    </location>
</feature>
<evidence type="ECO:0000313" key="7">
    <source>
        <dbReference type="EMBL" id="ARS36828.1"/>
    </source>
</evidence>
<dbReference type="Gene3D" id="1.10.287.470">
    <property type="entry name" value="Helix hairpin bin"/>
    <property type="match status" value="1"/>
</dbReference>
<dbReference type="InterPro" id="IPR058647">
    <property type="entry name" value="BSH_CzcB-like"/>
</dbReference>
<reference evidence="8" key="1">
    <citation type="submission" date="2017-05" db="EMBL/GenBank/DDBJ databases">
        <authorList>
            <person name="Ray J."/>
            <person name="Price M."/>
            <person name="Deutschbauer A."/>
        </authorList>
    </citation>
    <scope>NUCLEOTIDE SEQUENCE [LARGE SCALE GENOMIC DNA]</scope>
    <source>
        <strain evidence="8">DSM 19842</strain>
    </source>
</reference>
<feature type="domain" description="YknX-like C-terminal permuted SH3-like" evidence="6">
    <location>
        <begin position="304"/>
        <end position="373"/>
    </location>
</feature>
<keyword evidence="2" id="KW-0175">Coiled coil</keyword>
<dbReference type="RefSeq" id="WP_025608433.1">
    <property type="nucleotide sequence ID" value="NZ_CP021235.1"/>
</dbReference>
<feature type="coiled-coil region" evidence="2">
    <location>
        <begin position="124"/>
        <end position="189"/>
    </location>
</feature>
<sequence length="383" mass="41927">MKRIIGTSSMAVLLGLAACNGDSTKEEQLKELKAQEAALQEQIAELEAELKAGGKTVATQKKTVPVSVASLEQGTFRHYLEVQGKVEFNEDVLVSPKVPGVLTSMRVERGDRVSKGQTMATIDAQVLEQNIAEVRTRLDLARIAYEKQQNLWDQKIGTEMQYLTAKNNKEALERSLAGLQRQRDQYNIKAPISGVVDEVVPNAGEAVAPGMGVIRVVNLQGGKIVAEVSEAYQAKINKGDQAVVFFPDLNKEIETTVDVVSNSIDPTSRTFTVELRPKDSREITLRPNMVAVVRIQDYKNEGTIVLPVNLVQKDEKTEYVYVARKVGNQYVATRKEVETGVSYGGNVEVLSGLSASDKVITAGYQSVNEGQPVVFAETSLTQQ</sequence>
<keyword evidence="8" id="KW-1185">Reference proteome</keyword>
<feature type="domain" description="CusB-like beta-barrel" evidence="4">
    <location>
        <begin position="224"/>
        <end position="297"/>
    </location>
</feature>